<proteinExistence type="predicted"/>
<protein>
    <submittedName>
        <fullName evidence="1">Uncharacterized protein</fullName>
    </submittedName>
</protein>
<keyword evidence="2" id="KW-1185">Reference proteome</keyword>
<reference evidence="1" key="1">
    <citation type="journal article" date="2017" name="Nature">
        <title>The genome of Chenopodium quinoa.</title>
        <authorList>
            <person name="Jarvis D.E."/>
            <person name="Ho Y.S."/>
            <person name="Lightfoot D.J."/>
            <person name="Schmoeckel S.M."/>
            <person name="Li B."/>
            <person name="Borm T.J.A."/>
            <person name="Ohyanagi H."/>
            <person name="Mineta K."/>
            <person name="Michell C.T."/>
            <person name="Saber N."/>
            <person name="Kharbatia N.M."/>
            <person name="Rupper R.R."/>
            <person name="Sharp A.R."/>
            <person name="Dally N."/>
            <person name="Boughton B.A."/>
            <person name="Woo Y.H."/>
            <person name="Gao G."/>
            <person name="Schijlen E.G.W.M."/>
            <person name="Guo X."/>
            <person name="Momin A.A."/>
            <person name="Negrao S."/>
            <person name="Al-Babili S."/>
            <person name="Gehring C."/>
            <person name="Roessner U."/>
            <person name="Jung C."/>
            <person name="Murphy K."/>
            <person name="Arold S.T."/>
            <person name="Gojobori T."/>
            <person name="van der Linden C.G."/>
            <person name="van Loo E.N."/>
            <person name="Jellen E.N."/>
            <person name="Maughan P.J."/>
            <person name="Tester M."/>
        </authorList>
    </citation>
    <scope>NUCLEOTIDE SEQUENCE [LARGE SCALE GENOMIC DNA]</scope>
    <source>
        <strain evidence="1">cv. PI 614886</strain>
    </source>
</reference>
<evidence type="ECO:0000313" key="2">
    <source>
        <dbReference type="Proteomes" id="UP000596660"/>
    </source>
</evidence>
<dbReference type="AlphaFoldDB" id="A0A803N1M3"/>
<accession>A0A803N1M3</accession>
<organism evidence="1 2">
    <name type="scientific">Chenopodium quinoa</name>
    <name type="common">Quinoa</name>
    <dbReference type="NCBI Taxonomy" id="63459"/>
    <lineage>
        <taxon>Eukaryota</taxon>
        <taxon>Viridiplantae</taxon>
        <taxon>Streptophyta</taxon>
        <taxon>Embryophyta</taxon>
        <taxon>Tracheophyta</taxon>
        <taxon>Spermatophyta</taxon>
        <taxon>Magnoliopsida</taxon>
        <taxon>eudicotyledons</taxon>
        <taxon>Gunneridae</taxon>
        <taxon>Pentapetalae</taxon>
        <taxon>Caryophyllales</taxon>
        <taxon>Chenopodiaceae</taxon>
        <taxon>Chenopodioideae</taxon>
        <taxon>Atripliceae</taxon>
        <taxon>Chenopodium</taxon>
    </lineage>
</organism>
<sequence length="116" mass="13124">MSSPSTTRHRRVFALPSPERHRHLMEASQAKGEARNRGKVKLFSALNLSSTLNLSSASLYNKVDLKSLFRNEDDDLVASLHDDSNNFGKIFENINVNLGTMAIAWYRAEEGEQRMD</sequence>
<dbReference type="Proteomes" id="UP000596660">
    <property type="component" value="Unplaced"/>
</dbReference>
<evidence type="ECO:0000313" key="1">
    <source>
        <dbReference type="EnsemblPlants" id="AUR62038963-RA:cds"/>
    </source>
</evidence>
<reference evidence="1" key="2">
    <citation type="submission" date="2021-03" db="UniProtKB">
        <authorList>
            <consortium name="EnsemblPlants"/>
        </authorList>
    </citation>
    <scope>IDENTIFICATION</scope>
</reference>
<dbReference type="EnsemblPlants" id="AUR62038963-RA">
    <property type="protein sequence ID" value="AUR62038963-RA:cds"/>
    <property type="gene ID" value="AUR62038963"/>
</dbReference>
<name>A0A803N1M3_CHEQI</name>
<dbReference type="Gramene" id="AUR62038963-RA">
    <property type="protein sequence ID" value="AUR62038963-RA:cds"/>
    <property type="gene ID" value="AUR62038963"/>
</dbReference>